<sequence length="108" mass="12374">MYLPQEGRGIGLINKLKAYELIEQGYDTVTANIALGFEEDLRDYADAAQILKYFGIEQVNLLSNNPKKFESLQNYGVQIAQRIELVVPTNKYNQDYMDTKKVKMGHLI</sequence>
<name>A0A380FJL8_STAGA</name>
<dbReference type="PANTHER" id="PTHR21327:SF18">
    <property type="entry name" value="3,4-DIHYDROXY-2-BUTANONE 4-PHOSPHATE SYNTHASE"/>
    <property type="match status" value="1"/>
</dbReference>
<dbReference type="SUPFAM" id="SSF142695">
    <property type="entry name" value="RibA-like"/>
    <property type="match status" value="1"/>
</dbReference>
<reference evidence="5 6" key="1">
    <citation type="submission" date="2018-06" db="EMBL/GenBank/DDBJ databases">
        <authorList>
            <consortium name="Pathogen Informatics"/>
            <person name="Doyle S."/>
        </authorList>
    </citation>
    <scope>NUCLEOTIDE SEQUENCE [LARGE SCALE GENOMIC DNA]</scope>
    <source>
        <strain evidence="5 6">NCTC12195</strain>
    </source>
</reference>
<dbReference type="Pfam" id="PF00925">
    <property type="entry name" value="GTP_cyclohydro2"/>
    <property type="match status" value="1"/>
</dbReference>
<dbReference type="PANTHER" id="PTHR21327">
    <property type="entry name" value="GTP CYCLOHYDROLASE II-RELATED"/>
    <property type="match status" value="1"/>
</dbReference>
<keyword evidence="2" id="KW-0686">Riboflavin biosynthesis</keyword>
<keyword evidence="3" id="KW-0479">Metal-binding</keyword>
<organism evidence="5 6">
    <name type="scientific">Staphylococcus gallinarum</name>
    <dbReference type="NCBI Taxonomy" id="1293"/>
    <lineage>
        <taxon>Bacteria</taxon>
        <taxon>Bacillati</taxon>
        <taxon>Bacillota</taxon>
        <taxon>Bacilli</taxon>
        <taxon>Bacillales</taxon>
        <taxon>Staphylococcaceae</taxon>
        <taxon>Staphylococcus</taxon>
    </lineage>
</organism>
<dbReference type="GO" id="GO:0003935">
    <property type="term" value="F:GTP cyclohydrolase II activity"/>
    <property type="evidence" value="ECO:0007669"/>
    <property type="project" value="TreeGrafter"/>
</dbReference>
<dbReference type="AlphaFoldDB" id="A0A380FJL8"/>
<evidence type="ECO:0000259" key="4">
    <source>
        <dbReference type="Pfam" id="PF00925"/>
    </source>
</evidence>
<dbReference type="UniPathway" id="UPA00275"/>
<dbReference type="GO" id="GO:0005829">
    <property type="term" value="C:cytosol"/>
    <property type="evidence" value="ECO:0007669"/>
    <property type="project" value="TreeGrafter"/>
</dbReference>
<dbReference type="InterPro" id="IPR036144">
    <property type="entry name" value="RibA-like_sf"/>
</dbReference>
<feature type="domain" description="GTP cyclohydrolase II" evidence="4">
    <location>
        <begin position="2"/>
        <end position="83"/>
    </location>
</feature>
<comment type="pathway">
    <text evidence="1">Cofactor biosynthesis; riboflavin biosynthesis.</text>
</comment>
<gene>
    <name evidence="5" type="primary">ribBA_1</name>
    <name evidence="5" type="ORF">NCTC12195_03130</name>
</gene>
<evidence type="ECO:0000256" key="3">
    <source>
        <dbReference type="ARBA" id="ARBA00022723"/>
    </source>
</evidence>
<dbReference type="InterPro" id="IPR032677">
    <property type="entry name" value="GTP_cyclohydro_II"/>
</dbReference>
<proteinExistence type="predicted"/>
<evidence type="ECO:0000256" key="1">
    <source>
        <dbReference type="ARBA" id="ARBA00005104"/>
    </source>
</evidence>
<evidence type="ECO:0000313" key="6">
    <source>
        <dbReference type="Proteomes" id="UP000255277"/>
    </source>
</evidence>
<dbReference type="EMBL" id="UHDK01000001">
    <property type="protein sequence ID" value="SUM33663.1"/>
    <property type="molecule type" value="Genomic_DNA"/>
</dbReference>
<dbReference type="GO" id="GO:0046872">
    <property type="term" value="F:metal ion binding"/>
    <property type="evidence" value="ECO:0007669"/>
    <property type="project" value="UniProtKB-KW"/>
</dbReference>
<dbReference type="Gene3D" id="3.40.50.10990">
    <property type="entry name" value="GTP cyclohydrolase II"/>
    <property type="match status" value="1"/>
</dbReference>
<protein>
    <submittedName>
        <fullName evidence="5">Riboflavin biosynthesis protein</fullName>
    </submittedName>
</protein>
<evidence type="ECO:0000313" key="5">
    <source>
        <dbReference type="EMBL" id="SUM33663.1"/>
    </source>
</evidence>
<dbReference type="GO" id="GO:0009231">
    <property type="term" value="P:riboflavin biosynthetic process"/>
    <property type="evidence" value="ECO:0007669"/>
    <property type="project" value="UniProtKB-UniPathway"/>
</dbReference>
<dbReference type="Proteomes" id="UP000255277">
    <property type="component" value="Unassembled WGS sequence"/>
</dbReference>
<evidence type="ECO:0000256" key="2">
    <source>
        <dbReference type="ARBA" id="ARBA00022619"/>
    </source>
</evidence>
<accession>A0A380FJL8</accession>